<dbReference type="PANTHER" id="PTHR30298:SF0">
    <property type="entry name" value="PROTEIN YBFL-RELATED"/>
    <property type="match status" value="1"/>
</dbReference>
<evidence type="ECO:0000313" key="3">
    <source>
        <dbReference type="EMBL" id="GAA4804919.1"/>
    </source>
</evidence>
<name>A0ABP9C5L0_9ACTN</name>
<evidence type="ECO:0000313" key="4">
    <source>
        <dbReference type="Proteomes" id="UP001500839"/>
    </source>
</evidence>
<dbReference type="InterPro" id="IPR047647">
    <property type="entry name" value="ISAs1_transpos"/>
</dbReference>
<dbReference type="InterPro" id="IPR051698">
    <property type="entry name" value="Transposase_11-like"/>
</dbReference>
<dbReference type="Pfam" id="PF13808">
    <property type="entry name" value="DDE_Tnp_1_assoc"/>
    <property type="match status" value="1"/>
</dbReference>
<evidence type="ECO:0000259" key="2">
    <source>
        <dbReference type="Pfam" id="PF13808"/>
    </source>
</evidence>
<organism evidence="3 4">
    <name type="scientific">Tomitella cavernea</name>
    <dbReference type="NCBI Taxonomy" id="1387982"/>
    <lineage>
        <taxon>Bacteria</taxon>
        <taxon>Bacillati</taxon>
        <taxon>Actinomycetota</taxon>
        <taxon>Actinomycetes</taxon>
        <taxon>Mycobacteriales</taxon>
        <taxon>Tomitella</taxon>
    </lineage>
</organism>
<feature type="domain" description="H repeat-associated protein N-terminal" evidence="2">
    <location>
        <begin position="21"/>
        <end position="108"/>
    </location>
</feature>
<dbReference type="PANTHER" id="PTHR30298">
    <property type="entry name" value="H REPEAT-ASSOCIATED PREDICTED TRANSPOSASE"/>
    <property type="match status" value="1"/>
</dbReference>
<dbReference type="InterPro" id="IPR032806">
    <property type="entry name" value="YbfD_N"/>
</dbReference>
<dbReference type="SUPFAM" id="SSF53098">
    <property type="entry name" value="Ribonuclease H-like"/>
    <property type="match status" value="1"/>
</dbReference>
<feature type="domain" description="Transposase IS4-like" evidence="1">
    <location>
        <begin position="117"/>
        <end position="343"/>
    </location>
</feature>
<dbReference type="InterPro" id="IPR012337">
    <property type="entry name" value="RNaseH-like_sf"/>
</dbReference>
<protein>
    <submittedName>
        <fullName evidence="3">ISAs1 family transposase</fullName>
    </submittedName>
</protein>
<dbReference type="EMBL" id="BAABKQ010000001">
    <property type="protein sequence ID" value="GAA4804919.1"/>
    <property type="molecule type" value="Genomic_DNA"/>
</dbReference>
<comment type="caution">
    <text evidence="3">The sequence shown here is derived from an EMBL/GenBank/DDBJ whole genome shotgun (WGS) entry which is preliminary data.</text>
</comment>
<sequence>MPSSPTPPATATPTRHERLLEVLETVPDPRDNRGVRYPLAGMLALAVTATIAGTRSFTAIGQWAAAATAEHLATFGLGRTDAPDESTLRKLFARVDGDALDAALGVWMWTRTFVAGGRLVIALDGKTVRGARDRKAEGRAPHLVAAFDHGAGAVLGQVAVDAKTNEIPATRTLLAQFDLRGVTVSLDALHTQTATAEQIISAGGDYLLTVKKNIPALHAQLKALPWKDVPPTRSTVQGRGRRITRTIKATAVPDWIDFPGAAQVAQLRRTVTRKGKTSREVVYLITSADHAVAPPDVIAAWARGHWGIEALHYIRDVTYGEDLSQVRTGQSPRVMATFRNIAVSLLRLGGWNNIAEALRHHARWPDDALTPALT</sequence>
<dbReference type="Pfam" id="PF01609">
    <property type="entry name" value="DDE_Tnp_1"/>
    <property type="match status" value="1"/>
</dbReference>
<dbReference type="NCBIfam" id="NF033564">
    <property type="entry name" value="transpos_ISAs1"/>
    <property type="match status" value="1"/>
</dbReference>
<dbReference type="Proteomes" id="UP001500839">
    <property type="component" value="Unassembled WGS sequence"/>
</dbReference>
<evidence type="ECO:0000259" key="1">
    <source>
        <dbReference type="Pfam" id="PF01609"/>
    </source>
</evidence>
<accession>A0ABP9C5L0</accession>
<reference evidence="4" key="1">
    <citation type="journal article" date="2019" name="Int. J. Syst. Evol. Microbiol.">
        <title>The Global Catalogue of Microorganisms (GCM) 10K type strain sequencing project: providing services to taxonomists for standard genome sequencing and annotation.</title>
        <authorList>
            <consortium name="The Broad Institute Genomics Platform"/>
            <consortium name="The Broad Institute Genome Sequencing Center for Infectious Disease"/>
            <person name="Wu L."/>
            <person name="Ma J."/>
        </authorList>
    </citation>
    <scope>NUCLEOTIDE SEQUENCE [LARGE SCALE GENOMIC DNA]</scope>
    <source>
        <strain evidence="4">JCM 18542</strain>
    </source>
</reference>
<proteinExistence type="predicted"/>
<dbReference type="InterPro" id="IPR002559">
    <property type="entry name" value="Transposase_11"/>
</dbReference>
<dbReference type="RefSeq" id="WP_242474336.1">
    <property type="nucleotide sequence ID" value="NZ_BAABKQ010000001.1"/>
</dbReference>
<keyword evidence="4" id="KW-1185">Reference proteome</keyword>
<gene>
    <name evidence="3" type="ORF">GCM10023353_04490</name>
</gene>